<feature type="compositionally biased region" description="Basic residues" evidence="1">
    <location>
        <begin position="240"/>
        <end position="250"/>
    </location>
</feature>
<feature type="region of interest" description="Disordered" evidence="1">
    <location>
        <begin position="218"/>
        <end position="262"/>
    </location>
</feature>
<dbReference type="EMBL" id="CAICTM010000068">
    <property type="protein sequence ID" value="CAB9499796.1"/>
    <property type="molecule type" value="Genomic_DNA"/>
</dbReference>
<evidence type="ECO:0000313" key="4">
    <source>
        <dbReference type="Proteomes" id="UP001153069"/>
    </source>
</evidence>
<dbReference type="Proteomes" id="UP001153069">
    <property type="component" value="Unassembled WGS sequence"/>
</dbReference>
<accession>A0A9N8H3U0</accession>
<feature type="signal peptide" evidence="2">
    <location>
        <begin position="1"/>
        <end position="20"/>
    </location>
</feature>
<feature type="chain" id="PRO_5040167071" evidence="2">
    <location>
        <begin position="21"/>
        <end position="262"/>
    </location>
</feature>
<gene>
    <name evidence="3" type="ORF">SEMRO_69_G038440.1</name>
</gene>
<proteinExistence type="predicted"/>
<comment type="caution">
    <text evidence="3">The sequence shown here is derived from an EMBL/GenBank/DDBJ whole genome shotgun (WGS) entry which is preliminary data.</text>
</comment>
<reference evidence="3" key="1">
    <citation type="submission" date="2020-06" db="EMBL/GenBank/DDBJ databases">
        <authorList>
            <consortium name="Plant Systems Biology data submission"/>
        </authorList>
    </citation>
    <scope>NUCLEOTIDE SEQUENCE</scope>
    <source>
        <strain evidence="3">D6</strain>
    </source>
</reference>
<organism evidence="3 4">
    <name type="scientific">Seminavis robusta</name>
    <dbReference type="NCBI Taxonomy" id="568900"/>
    <lineage>
        <taxon>Eukaryota</taxon>
        <taxon>Sar</taxon>
        <taxon>Stramenopiles</taxon>
        <taxon>Ochrophyta</taxon>
        <taxon>Bacillariophyta</taxon>
        <taxon>Bacillariophyceae</taxon>
        <taxon>Bacillariophycidae</taxon>
        <taxon>Naviculales</taxon>
        <taxon>Naviculaceae</taxon>
        <taxon>Seminavis</taxon>
    </lineage>
</organism>
<evidence type="ECO:0000313" key="3">
    <source>
        <dbReference type="EMBL" id="CAB9499796.1"/>
    </source>
</evidence>
<protein>
    <submittedName>
        <fullName evidence="3">Uncharacterized protein</fullName>
    </submittedName>
</protein>
<sequence>MMQCSLLLLALFALVDKASGDSVALLYRTSERKADCEDPDDFLTTTSIEAFRLAGLMVSENTQNWEEDRSVPGGEFGPLNSNRHNGNGHRALAGTEDFEDGELEDEVEMYGDFLDVMNGASPGHRRLCDKDCRRLCISSSYSFAAACACCSCCGGRRRSLFGYLRNLIQDDAGLVAYNAARIAVGLLETEAEKGADSKVPACLDPVFHVEAVIQDDVSDDAQHQGRGISNEKTFVASRERKGRKPLRHGRPTSDENGEDGRA</sequence>
<name>A0A9N8H3U0_9STRA</name>
<evidence type="ECO:0000256" key="1">
    <source>
        <dbReference type="SAM" id="MobiDB-lite"/>
    </source>
</evidence>
<evidence type="ECO:0000256" key="2">
    <source>
        <dbReference type="SAM" id="SignalP"/>
    </source>
</evidence>
<dbReference type="AlphaFoldDB" id="A0A9N8H3U0"/>
<keyword evidence="2" id="KW-0732">Signal</keyword>
<keyword evidence="4" id="KW-1185">Reference proteome</keyword>